<dbReference type="PANTHER" id="PTHR30069">
    <property type="entry name" value="TONB-DEPENDENT OUTER MEMBRANE RECEPTOR"/>
    <property type="match status" value="1"/>
</dbReference>
<dbReference type="InterPro" id="IPR023997">
    <property type="entry name" value="TonB-dep_OMP_SusC/RagA_CS"/>
</dbReference>
<organism evidence="15 16">
    <name type="scientific">Candidatus Bacteroides intestinipullorum</name>
    <dbReference type="NCBI Taxonomy" id="2838471"/>
    <lineage>
        <taxon>Bacteria</taxon>
        <taxon>Pseudomonadati</taxon>
        <taxon>Bacteroidota</taxon>
        <taxon>Bacteroidia</taxon>
        <taxon>Bacteroidales</taxon>
        <taxon>Bacteroidaceae</taxon>
        <taxon>Bacteroides</taxon>
    </lineage>
</organism>
<accession>A0A9E2KGF2</accession>
<keyword evidence="4 10" id="KW-0812">Transmembrane</keyword>
<name>A0A9E2KGF2_9BACE</name>
<sequence length="1079" mass="120769">MAKKFLSLFFVILFALAAFAQSGPATGTVKDANNEPLIGVSVAVKGTQTGAITDLDGRFTVQAKQGDVLVFSYIGMQTREITWQGTSLEVVLQEDAQALDEVVVVGYGSQKKVNLTGSVSSINFDEEMESRPVTTVANALSGMAAGLGVMTTGSKPNEESARISIRGTGTLNNSSPLVLVDGMEMDLNQINPNDIASISVLKDAASCAIYGNRAANGVILVTTKKGTTEGKVNVTYSGKFSYNTPAKLIRQVSNYADYMELFNEACEGSGTATLYSQSTIDAWRAAEQDPNGISESGYPNYVAYPNTDWYDVLFNPKWMQEHTVSVVGREKRTNYSFSGTFLDNPGIAPNSGMKKYYFRSNVESKITSFLTAGFRVWGYHTDQERNNIDNLTGTEMKKANPGTYPYYDGYYGAVASTEEDASATNPLYFIDTQEGAKKQTRFYVNPYVKVDFLKHFSFTYNFYYDNFRNEHTLYDSEYKPRMNFLTGVVTNHAPTSAELAEAQVYDWRNYEQSWKSNGVLNYSQTFGGKHEVSAMAGYEEYRWWKREIDICKKGMVNNSLNDFNAMTEPSYISGYSRELATRSWFGRVNYVFDSRYLFEANIRYDGSSRFAKENRWGAFPSFSAGWRISEEGFLKDLNLFDNLKLRASWGKLGNSAINDYYAYQSLYAVNSYVFGNNVSSGFGMSSFSNPNLKWETTAVTNIGLDVSTLNNRLTATVEWYNKLTDGILYQPSLSTTLAYFGSPYQNIAEVRNRGFELTLGWQDRVKDFHYSVNANFSLNNNEVTKYKGTLQRGWADGVYTTNIGDVSTGGDTRVLEGHTINEFYMLNLYRGNGNYFNVDGTVNPGGGPKDGMIRTEGDMSWLQAMIDAGYEFYPAQGIGKSQIWYGDVIYADVNGDGIYGDDNDRDFQGFSSTPKYYYGLQASASWKGFDFSMSWAGAAGFKISWWEQSLNSTRLTRCYGIGEDVAADHYFYDPENPDDPRTNIWASNPRLTIGGTAQTETSSQLWLHNGNYLKLKNLTIGYTFPKKWMDKLYVQNLRIYATGENLLTITKFKGLDPEMAAGNGYLPMRQFAFGINVTF</sequence>
<evidence type="ECO:0000256" key="3">
    <source>
        <dbReference type="ARBA" id="ARBA00022452"/>
    </source>
</evidence>
<dbReference type="InterPro" id="IPR000531">
    <property type="entry name" value="Beta-barrel_TonB"/>
</dbReference>
<keyword evidence="2 10" id="KW-0813">Transport</keyword>
<evidence type="ECO:0000256" key="4">
    <source>
        <dbReference type="ARBA" id="ARBA00022692"/>
    </source>
</evidence>
<dbReference type="GO" id="GO:0015344">
    <property type="term" value="F:siderophore uptake transmembrane transporter activity"/>
    <property type="evidence" value="ECO:0007669"/>
    <property type="project" value="TreeGrafter"/>
</dbReference>
<dbReference type="Pfam" id="PF00593">
    <property type="entry name" value="TonB_dep_Rec_b-barrel"/>
    <property type="match status" value="1"/>
</dbReference>
<dbReference type="GO" id="GO:0009279">
    <property type="term" value="C:cell outer membrane"/>
    <property type="evidence" value="ECO:0007669"/>
    <property type="project" value="UniProtKB-SubCell"/>
</dbReference>
<comment type="similarity">
    <text evidence="10 11">Belongs to the TonB-dependent receptor family.</text>
</comment>
<dbReference type="InterPro" id="IPR036942">
    <property type="entry name" value="Beta-barrel_TonB_sf"/>
</dbReference>
<dbReference type="InterPro" id="IPR039426">
    <property type="entry name" value="TonB-dep_rcpt-like"/>
</dbReference>
<keyword evidence="6 11" id="KW-0798">TonB box</keyword>
<dbReference type="InterPro" id="IPR037066">
    <property type="entry name" value="Plug_dom_sf"/>
</dbReference>
<evidence type="ECO:0000256" key="12">
    <source>
        <dbReference type="SAM" id="SignalP"/>
    </source>
</evidence>
<keyword evidence="3 10" id="KW-1134">Transmembrane beta strand</keyword>
<evidence type="ECO:0000256" key="7">
    <source>
        <dbReference type="ARBA" id="ARBA00023136"/>
    </source>
</evidence>
<comment type="subcellular location">
    <subcellularLocation>
        <location evidence="1 10">Cell outer membrane</location>
        <topology evidence="1 10">Multi-pass membrane protein</topology>
    </subcellularLocation>
</comment>
<keyword evidence="9 10" id="KW-0998">Cell outer membrane</keyword>
<dbReference type="NCBIfam" id="TIGR04056">
    <property type="entry name" value="OMP_RagA_SusC"/>
    <property type="match status" value="1"/>
</dbReference>
<evidence type="ECO:0000259" key="13">
    <source>
        <dbReference type="Pfam" id="PF00593"/>
    </source>
</evidence>
<evidence type="ECO:0000256" key="11">
    <source>
        <dbReference type="RuleBase" id="RU003357"/>
    </source>
</evidence>
<evidence type="ECO:0000256" key="2">
    <source>
        <dbReference type="ARBA" id="ARBA00022448"/>
    </source>
</evidence>
<dbReference type="PANTHER" id="PTHR30069:SF29">
    <property type="entry name" value="HEMOGLOBIN AND HEMOGLOBIN-HAPTOGLOBIN-BINDING PROTEIN 1-RELATED"/>
    <property type="match status" value="1"/>
</dbReference>
<keyword evidence="7 10" id="KW-0472">Membrane</keyword>
<dbReference type="FunFam" id="2.60.40.1120:FF:000003">
    <property type="entry name" value="Outer membrane protein Omp121"/>
    <property type="match status" value="1"/>
</dbReference>
<dbReference type="FunFam" id="2.170.130.10:FF:000003">
    <property type="entry name" value="SusC/RagA family TonB-linked outer membrane protein"/>
    <property type="match status" value="1"/>
</dbReference>
<reference evidence="15" key="1">
    <citation type="journal article" date="2021" name="PeerJ">
        <title>Extensive microbial diversity within the chicken gut microbiome revealed by metagenomics and culture.</title>
        <authorList>
            <person name="Gilroy R."/>
            <person name="Ravi A."/>
            <person name="Getino M."/>
            <person name="Pursley I."/>
            <person name="Horton D.L."/>
            <person name="Alikhan N.F."/>
            <person name="Baker D."/>
            <person name="Gharbi K."/>
            <person name="Hall N."/>
            <person name="Watson M."/>
            <person name="Adriaenssens E.M."/>
            <person name="Foster-Nyarko E."/>
            <person name="Jarju S."/>
            <person name="Secka A."/>
            <person name="Antonio M."/>
            <person name="Oren A."/>
            <person name="Chaudhuri R.R."/>
            <person name="La Ragione R."/>
            <person name="Hildebrand F."/>
            <person name="Pallen M.J."/>
        </authorList>
    </citation>
    <scope>NUCLEOTIDE SEQUENCE</scope>
    <source>
        <strain evidence="15">B3-3758</strain>
    </source>
</reference>
<proteinExistence type="inferred from homology"/>
<reference evidence="15" key="2">
    <citation type="submission" date="2021-04" db="EMBL/GenBank/DDBJ databases">
        <authorList>
            <person name="Gilroy R."/>
        </authorList>
    </citation>
    <scope>NUCLEOTIDE SEQUENCE</scope>
    <source>
        <strain evidence="15">B3-3758</strain>
    </source>
</reference>
<evidence type="ECO:0000313" key="16">
    <source>
        <dbReference type="Proteomes" id="UP000824236"/>
    </source>
</evidence>
<comment type="caution">
    <text evidence="15">The sequence shown here is derived from an EMBL/GenBank/DDBJ whole genome shotgun (WGS) entry which is preliminary data.</text>
</comment>
<evidence type="ECO:0000259" key="14">
    <source>
        <dbReference type="Pfam" id="PF07715"/>
    </source>
</evidence>
<feature type="chain" id="PRO_5038539113" evidence="12">
    <location>
        <begin position="21"/>
        <end position="1079"/>
    </location>
</feature>
<dbReference type="InterPro" id="IPR023996">
    <property type="entry name" value="TonB-dep_OMP_SusC/RagA"/>
</dbReference>
<evidence type="ECO:0000256" key="9">
    <source>
        <dbReference type="ARBA" id="ARBA00023237"/>
    </source>
</evidence>
<evidence type="ECO:0000256" key="8">
    <source>
        <dbReference type="ARBA" id="ARBA00023170"/>
    </source>
</evidence>
<evidence type="ECO:0000256" key="1">
    <source>
        <dbReference type="ARBA" id="ARBA00004571"/>
    </source>
</evidence>
<gene>
    <name evidence="15" type="ORF">H9791_05765</name>
</gene>
<dbReference type="Proteomes" id="UP000824236">
    <property type="component" value="Unassembled WGS sequence"/>
</dbReference>
<dbReference type="PROSITE" id="PS52016">
    <property type="entry name" value="TONB_DEPENDENT_REC_3"/>
    <property type="match status" value="1"/>
</dbReference>
<dbReference type="SUPFAM" id="SSF56935">
    <property type="entry name" value="Porins"/>
    <property type="match status" value="1"/>
</dbReference>
<feature type="signal peptide" evidence="12">
    <location>
        <begin position="1"/>
        <end position="20"/>
    </location>
</feature>
<dbReference type="EMBL" id="JAHLFO010000075">
    <property type="protein sequence ID" value="MBU3814002.1"/>
    <property type="molecule type" value="Genomic_DNA"/>
</dbReference>
<dbReference type="Pfam" id="PF13715">
    <property type="entry name" value="CarbopepD_reg_2"/>
    <property type="match status" value="1"/>
</dbReference>
<dbReference type="InterPro" id="IPR008969">
    <property type="entry name" value="CarboxyPept-like_regulatory"/>
</dbReference>
<keyword evidence="5 12" id="KW-0732">Signal</keyword>
<dbReference type="Gene3D" id="2.60.40.1120">
    <property type="entry name" value="Carboxypeptidase-like, regulatory domain"/>
    <property type="match status" value="1"/>
</dbReference>
<dbReference type="SUPFAM" id="SSF49464">
    <property type="entry name" value="Carboxypeptidase regulatory domain-like"/>
    <property type="match status" value="1"/>
</dbReference>
<dbReference type="NCBIfam" id="TIGR04057">
    <property type="entry name" value="SusC_RagA_signa"/>
    <property type="match status" value="1"/>
</dbReference>
<dbReference type="Gene3D" id="2.170.130.10">
    <property type="entry name" value="TonB-dependent receptor, plug domain"/>
    <property type="match status" value="1"/>
</dbReference>
<feature type="domain" description="TonB-dependent receptor-like beta-barrel" evidence="13">
    <location>
        <begin position="399"/>
        <end position="1038"/>
    </location>
</feature>
<feature type="domain" description="TonB-dependent receptor plug" evidence="14">
    <location>
        <begin position="112"/>
        <end position="218"/>
    </location>
</feature>
<evidence type="ECO:0000256" key="6">
    <source>
        <dbReference type="ARBA" id="ARBA00023077"/>
    </source>
</evidence>
<evidence type="ECO:0000313" key="15">
    <source>
        <dbReference type="EMBL" id="MBU3814002.1"/>
    </source>
</evidence>
<dbReference type="GO" id="GO:0044718">
    <property type="term" value="P:siderophore transmembrane transport"/>
    <property type="evidence" value="ECO:0007669"/>
    <property type="project" value="TreeGrafter"/>
</dbReference>
<protein>
    <submittedName>
        <fullName evidence="15">TonB-dependent receptor</fullName>
    </submittedName>
</protein>
<evidence type="ECO:0000256" key="5">
    <source>
        <dbReference type="ARBA" id="ARBA00022729"/>
    </source>
</evidence>
<keyword evidence="8 15" id="KW-0675">Receptor</keyword>
<evidence type="ECO:0000256" key="10">
    <source>
        <dbReference type="PROSITE-ProRule" id="PRU01360"/>
    </source>
</evidence>
<dbReference type="AlphaFoldDB" id="A0A9E2KGF2"/>
<dbReference type="Pfam" id="PF07715">
    <property type="entry name" value="Plug"/>
    <property type="match status" value="1"/>
</dbReference>
<dbReference type="InterPro" id="IPR012910">
    <property type="entry name" value="Plug_dom"/>
</dbReference>
<dbReference type="Gene3D" id="2.40.170.20">
    <property type="entry name" value="TonB-dependent receptor, beta-barrel domain"/>
    <property type="match status" value="1"/>
</dbReference>